<keyword evidence="3" id="KW-0233">DNA recombination</keyword>
<dbReference type="Pfam" id="PF13610">
    <property type="entry name" value="DDE_Tnp_IS240"/>
    <property type="match status" value="1"/>
</dbReference>
<evidence type="ECO:0000256" key="3">
    <source>
        <dbReference type="ARBA" id="ARBA00023172"/>
    </source>
</evidence>
<evidence type="ECO:0000256" key="1">
    <source>
        <dbReference type="ARBA" id="ARBA00022578"/>
    </source>
</evidence>
<dbReference type="PANTHER" id="PTHR35528:SF3">
    <property type="entry name" value="BLL1675 PROTEIN"/>
    <property type="match status" value="1"/>
</dbReference>
<dbReference type="EMBL" id="JAQQDH010000054">
    <property type="protein sequence ID" value="MFM0448734.1"/>
    <property type="molecule type" value="Genomic_DNA"/>
</dbReference>
<protein>
    <submittedName>
        <fullName evidence="5">IS6 family transposase</fullName>
    </submittedName>
</protein>
<dbReference type="RefSeq" id="WP_317015764.1">
    <property type="nucleotide sequence ID" value="NZ_JAQQDH010000054.1"/>
</dbReference>
<name>A0ABW9CDE0_9BURK</name>
<evidence type="ECO:0000313" key="6">
    <source>
        <dbReference type="Proteomes" id="UP001629288"/>
    </source>
</evidence>
<keyword evidence="1" id="KW-0815">Transposition</keyword>
<sequence length="239" mass="28019">MAKKLRDLDELFKGRHVERELIILCVRWYCRYKLSYRDLAEMMVERGLHVAHTTIMRWVQRYVPEFEKRWARYARKSGRSWRVDETYVKVRGRWVYLYRAVDRDGNTVDFRLSPKRDVAAAKAFLRKALRTQGRAPTSITLDGYAASHRAVRELPGENPAWRNTKRRSSKYLNNLIEQDHRGVKSRIGPMLGFKNFDCAAITLAGVELLHRIRKNQFAIGRLRIKDQTPSAIWSAVLAA</sequence>
<organism evidence="5 6">
    <name type="scientific">Paraburkholderia strydomiana</name>
    <dbReference type="NCBI Taxonomy" id="1245417"/>
    <lineage>
        <taxon>Bacteria</taxon>
        <taxon>Pseudomonadati</taxon>
        <taxon>Pseudomonadota</taxon>
        <taxon>Betaproteobacteria</taxon>
        <taxon>Burkholderiales</taxon>
        <taxon>Burkholderiaceae</taxon>
        <taxon>Paraburkholderia</taxon>
    </lineage>
</organism>
<keyword evidence="2" id="KW-0238">DNA-binding</keyword>
<dbReference type="PANTHER" id="PTHR35528">
    <property type="entry name" value="BLL1675 PROTEIN"/>
    <property type="match status" value="1"/>
</dbReference>
<evidence type="ECO:0000256" key="2">
    <source>
        <dbReference type="ARBA" id="ARBA00023125"/>
    </source>
</evidence>
<gene>
    <name evidence="5" type="ORF">PQR00_34765</name>
</gene>
<dbReference type="NCBIfam" id="NF033587">
    <property type="entry name" value="transpos_IS6"/>
    <property type="match status" value="1"/>
</dbReference>
<dbReference type="SUPFAM" id="SSF53098">
    <property type="entry name" value="Ribonuclease H-like"/>
    <property type="match status" value="1"/>
</dbReference>
<dbReference type="InterPro" id="IPR047930">
    <property type="entry name" value="Transpos_IS6"/>
</dbReference>
<evidence type="ECO:0000259" key="4">
    <source>
        <dbReference type="Pfam" id="PF13610"/>
    </source>
</evidence>
<dbReference type="InterPro" id="IPR012337">
    <property type="entry name" value="RNaseH-like_sf"/>
</dbReference>
<accession>A0ABW9CDE0</accession>
<feature type="domain" description="DDE" evidence="4">
    <location>
        <begin position="79"/>
        <end position="215"/>
    </location>
</feature>
<dbReference type="Proteomes" id="UP001629288">
    <property type="component" value="Unassembled WGS sequence"/>
</dbReference>
<evidence type="ECO:0000313" key="5">
    <source>
        <dbReference type="EMBL" id="MFM0448734.1"/>
    </source>
</evidence>
<reference evidence="5 6" key="1">
    <citation type="journal article" date="2024" name="Chem. Sci.">
        <title>Discovery of megapolipeptins by genome mining of a Burkholderiales bacteria collection.</title>
        <authorList>
            <person name="Paulo B.S."/>
            <person name="Recchia M.J.J."/>
            <person name="Lee S."/>
            <person name="Fergusson C.H."/>
            <person name="Romanowski S.B."/>
            <person name="Hernandez A."/>
            <person name="Krull N."/>
            <person name="Liu D.Y."/>
            <person name="Cavanagh H."/>
            <person name="Bos A."/>
            <person name="Gray C.A."/>
            <person name="Murphy B.T."/>
            <person name="Linington R.G."/>
            <person name="Eustaquio A.S."/>
        </authorList>
    </citation>
    <scope>NUCLEOTIDE SEQUENCE [LARGE SCALE GENOMIC DNA]</scope>
    <source>
        <strain evidence="5 6">RL17-379-BIB-C</strain>
    </source>
</reference>
<dbReference type="InterPro" id="IPR032874">
    <property type="entry name" value="DDE_dom"/>
</dbReference>
<proteinExistence type="predicted"/>
<keyword evidence="6" id="KW-1185">Reference proteome</keyword>
<comment type="caution">
    <text evidence="5">The sequence shown here is derived from an EMBL/GenBank/DDBJ whole genome shotgun (WGS) entry which is preliminary data.</text>
</comment>
<dbReference type="InterPro" id="IPR052183">
    <property type="entry name" value="IS_Transposase"/>
</dbReference>